<evidence type="ECO:0000313" key="2">
    <source>
        <dbReference type="EMBL" id="GAA2738070.1"/>
    </source>
</evidence>
<name>A0ABP6HA79_9MICO</name>
<comment type="caution">
    <text evidence="2">The sequence shown here is derived from an EMBL/GenBank/DDBJ whole genome shotgun (WGS) entry which is preliminary data.</text>
</comment>
<keyword evidence="3" id="KW-1185">Reference proteome</keyword>
<dbReference type="EMBL" id="BAAARN010000003">
    <property type="protein sequence ID" value="GAA2738070.1"/>
    <property type="molecule type" value="Genomic_DNA"/>
</dbReference>
<organism evidence="2 3">
    <name type="scientific">Pedococcus aerophilus</name>
    <dbReference type="NCBI Taxonomy" id="436356"/>
    <lineage>
        <taxon>Bacteria</taxon>
        <taxon>Bacillati</taxon>
        <taxon>Actinomycetota</taxon>
        <taxon>Actinomycetes</taxon>
        <taxon>Micrococcales</taxon>
        <taxon>Intrasporangiaceae</taxon>
        <taxon>Pedococcus</taxon>
    </lineage>
</organism>
<accession>A0ABP6HA79</accession>
<proteinExistence type="predicted"/>
<keyword evidence="1" id="KW-1133">Transmembrane helix</keyword>
<evidence type="ECO:0000313" key="3">
    <source>
        <dbReference type="Proteomes" id="UP001501326"/>
    </source>
</evidence>
<gene>
    <name evidence="2" type="ORF">GCM10009867_27820</name>
</gene>
<feature type="transmembrane region" description="Helical" evidence="1">
    <location>
        <begin position="131"/>
        <end position="156"/>
    </location>
</feature>
<keyword evidence="1" id="KW-0472">Membrane</keyword>
<dbReference type="InterPro" id="IPR018750">
    <property type="entry name" value="DUF2306_membrane"/>
</dbReference>
<feature type="transmembrane region" description="Helical" evidence="1">
    <location>
        <begin position="6"/>
        <end position="29"/>
    </location>
</feature>
<evidence type="ECO:0000256" key="1">
    <source>
        <dbReference type="SAM" id="Phobius"/>
    </source>
</evidence>
<sequence length="171" mass="18534">MSTDHSWNALIVVHALAASFAMVFGAVQIIRRRKGDRPHRVLGWTWLACMYFTAFSSFWIQQLRPGNFSWIHGLSAFTIVTLSLGLWNARRGNIRAHAGNMIGTYAGLWGAFIGVVAVPSRLVPQAFQSNWLAMSALTLGIVAVGLAAVAVVTRLLGQAGMPSTTREPAAI</sequence>
<feature type="transmembrane region" description="Helical" evidence="1">
    <location>
        <begin position="99"/>
        <end position="119"/>
    </location>
</feature>
<dbReference type="RefSeq" id="WP_344194446.1">
    <property type="nucleotide sequence ID" value="NZ_BAAARN010000003.1"/>
</dbReference>
<keyword evidence="1" id="KW-0812">Transmembrane</keyword>
<reference evidence="3" key="1">
    <citation type="journal article" date="2019" name="Int. J. Syst. Evol. Microbiol.">
        <title>The Global Catalogue of Microorganisms (GCM) 10K type strain sequencing project: providing services to taxonomists for standard genome sequencing and annotation.</title>
        <authorList>
            <consortium name="The Broad Institute Genomics Platform"/>
            <consortium name="The Broad Institute Genome Sequencing Center for Infectious Disease"/>
            <person name="Wu L."/>
            <person name="Ma J."/>
        </authorList>
    </citation>
    <scope>NUCLEOTIDE SEQUENCE [LARGE SCALE GENOMIC DNA]</scope>
    <source>
        <strain evidence="3">JCM 16378</strain>
    </source>
</reference>
<dbReference type="Proteomes" id="UP001501326">
    <property type="component" value="Unassembled WGS sequence"/>
</dbReference>
<protein>
    <submittedName>
        <fullName evidence="2">DUF2306 domain-containing protein</fullName>
    </submittedName>
</protein>
<feature type="transmembrane region" description="Helical" evidence="1">
    <location>
        <begin position="41"/>
        <end position="61"/>
    </location>
</feature>
<feature type="transmembrane region" description="Helical" evidence="1">
    <location>
        <begin position="67"/>
        <end position="87"/>
    </location>
</feature>
<dbReference type="Pfam" id="PF10067">
    <property type="entry name" value="DUF2306"/>
    <property type="match status" value="1"/>
</dbReference>